<evidence type="ECO:0000256" key="2">
    <source>
        <dbReference type="SAM" id="Phobius"/>
    </source>
</evidence>
<feature type="transmembrane region" description="Helical" evidence="2">
    <location>
        <begin position="59"/>
        <end position="79"/>
    </location>
</feature>
<dbReference type="EMBL" id="BAAARB010000005">
    <property type="protein sequence ID" value="GAA2375881.1"/>
    <property type="molecule type" value="Genomic_DNA"/>
</dbReference>
<evidence type="ECO:0000313" key="3">
    <source>
        <dbReference type="EMBL" id="GAA2375881.1"/>
    </source>
</evidence>
<gene>
    <name evidence="3" type="ORF">GCM10009855_13970</name>
</gene>
<reference evidence="3 4" key="1">
    <citation type="journal article" date="2019" name="Int. J. Syst. Evol. Microbiol.">
        <title>The Global Catalogue of Microorganisms (GCM) 10K type strain sequencing project: providing services to taxonomists for standard genome sequencing and annotation.</title>
        <authorList>
            <consortium name="The Broad Institute Genomics Platform"/>
            <consortium name="The Broad Institute Genome Sequencing Center for Infectious Disease"/>
            <person name="Wu L."/>
            <person name="Ma J."/>
        </authorList>
    </citation>
    <scope>NUCLEOTIDE SEQUENCE [LARGE SCALE GENOMIC DNA]</scope>
    <source>
        <strain evidence="3 4">JCM 16227</strain>
    </source>
</reference>
<comment type="caution">
    <text evidence="3">The sequence shown here is derived from an EMBL/GenBank/DDBJ whole genome shotgun (WGS) entry which is preliminary data.</text>
</comment>
<feature type="region of interest" description="Disordered" evidence="1">
    <location>
        <begin position="1"/>
        <end position="49"/>
    </location>
</feature>
<proteinExistence type="predicted"/>
<keyword evidence="4" id="KW-1185">Reference proteome</keyword>
<sequence>MPDEYEEIEIYEQPDGSFTDADGNPVDEDGEPITIESAATPPAVGDTPAVPKVGKAPKLLIAGAAAAVLLVGGGIAYGLSAVGDQNTVSDVKDAAASKSSQARAAVSSKKEEVTAVDACSDLAGAMWTRSTEPLMQLKVTDSVTLPSGFAGRLEKADEVVILQTAKTTWGLYIAEPAPAKDAAAGDPWWKATVDTAKGLHVTEGPGDGTDENVAGACKQGVAGPYRVVGKGIPENARGLKDDQVEVAAVQADGGSETGVLAVIGDRVVKADLEAAPADEKGAEK</sequence>
<evidence type="ECO:0000256" key="1">
    <source>
        <dbReference type="SAM" id="MobiDB-lite"/>
    </source>
</evidence>
<keyword evidence="2" id="KW-1133">Transmembrane helix</keyword>
<name>A0ABN3HED0_9ACTN</name>
<feature type="compositionally biased region" description="Acidic residues" evidence="1">
    <location>
        <begin position="1"/>
        <end position="12"/>
    </location>
</feature>
<accession>A0ABN3HED0</accession>
<dbReference type="RefSeq" id="WP_346075600.1">
    <property type="nucleotide sequence ID" value="NZ_BAAARB010000005.1"/>
</dbReference>
<dbReference type="Proteomes" id="UP001501170">
    <property type="component" value="Unassembled WGS sequence"/>
</dbReference>
<organism evidence="3 4">
    <name type="scientific">Gordonia cholesterolivorans</name>
    <dbReference type="NCBI Taxonomy" id="559625"/>
    <lineage>
        <taxon>Bacteria</taxon>
        <taxon>Bacillati</taxon>
        <taxon>Actinomycetota</taxon>
        <taxon>Actinomycetes</taxon>
        <taxon>Mycobacteriales</taxon>
        <taxon>Gordoniaceae</taxon>
        <taxon>Gordonia</taxon>
    </lineage>
</organism>
<evidence type="ECO:0000313" key="4">
    <source>
        <dbReference type="Proteomes" id="UP001501170"/>
    </source>
</evidence>
<keyword evidence="2" id="KW-0812">Transmembrane</keyword>
<protein>
    <submittedName>
        <fullName evidence="3">Uncharacterized protein</fullName>
    </submittedName>
</protein>
<keyword evidence="2" id="KW-0472">Membrane</keyword>